<protein>
    <submittedName>
        <fullName evidence="6">NADH dehydrogenase</fullName>
    </submittedName>
</protein>
<feature type="transmembrane region" description="Helical" evidence="5">
    <location>
        <begin position="71"/>
        <end position="90"/>
    </location>
</feature>
<evidence type="ECO:0000313" key="6">
    <source>
        <dbReference type="EMBL" id="OGC36804.1"/>
    </source>
</evidence>
<dbReference type="InterPro" id="IPR052561">
    <property type="entry name" value="ComplexI_Subunit1"/>
</dbReference>
<evidence type="ECO:0000313" key="7">
    <source>
        <dbReference type="Proteomes" id="UP000178951"/>
    </source>
</evidence>
<proteinExistence type="predicted"/>
<accession>A0A1F4TVQ7</accession>
<comment type="caution">
    <text evidence="6">The sequence shown here is derived from an EMBL/GenBank/DDBJ whole genome shotgun (WGS) entry which is preliminary data.</text>
</comment>
<dbReference type="PROSITE" id="PS00668">
    <property type="entry name" value="COMPLEX1_ND1_2"/>
    <property type="match status" value="1"/>
</dbReference>
<evidence type="ECO:0000256" key="3">
    <source>
        <dbReference type="ARBA" id="ARBA00022989"/>
    </source>
</evidence>
<dbReference type="EMBL" id="MEUF01000005">
    <property type="protein sequence ID" value="OGC36804.1"/>
    <property type="molecule type" value="Genomic_DNA"/>
</dbReference>
<feature type="transmembrane region" description="Helical" evidence="5">
    <location>
        <begin position="285"/>
        <end position="307"/>
    </location>
</feature>
<keyword evidence="4 5" id="KW-0472">Membrane</keyword>
<evidence type="ECO:0000256" key="4">
    <source>
        <dbReference type="ARBA" id="ARBA00023136"/>
    </source>
</evidence>
<comment type="subcellular location">
    <subcellularLocation>
        <location evidence="1">Membrane</location>
        <topology evidence="1">Multi-pass membrane protein</topology>
    </subcellularLocation>
</comment>
<evidence type="ECO:0000256" key="5">
    <source>
        <dbReference type="SAM" id="Phobius"/>
    </source>
</evidence>
<reference evidence="6 7" key="1">
    <citation type="journal article" date="2016" name="Nat. Commun.">
        <title>Thousands of microbial genomes shed light on interconnected biogeochemical processes in an aquifer system.</title>
        <authorList>
            <person name="Anantharaman K."/>
            <person name="Brown C.T."/>
            <person name="Hug L.A."/>
            <person name="Sharon I."/>
            <person name="Castelle C.J."/>
            <person name="Probst A.J."/>
            <person name="Thomas B.C."/>
            <person name="Singh A."/>
            <person name="Wilkins M.J."/>
            <person name="Karaoz U."/>
            <person name="Brodie E.L."/>
            <person name="Williams K.H."/>
            <person name="Hubbard S.S."/>
            <person name="Banfield J.F."/>
        </authorList>
    </citation>
    <scope>NUCLEOTIDE SEQUENCE [LARGE SCALE GENOMIC DNA]</scope>
</reference>
<dbReference type="AlphaFoldDB" id="A0A1F4TVQ7"/>
<dbReference type="GO" id="GO:0005886">
    <property type="term" value="C:plasma membrane"/>
    <property type="evidence" value="ECO:0007669"/>
    <property type="project" value="TreeGrafter"/>
</dbReference>
<feature type="transmembrane region" description="Helical" evidence="5">
    <location>
        <begin position="228"/>
        <end position="248"/>
    </location>
</feature>
<feature type="transmembrane region" description="Helical" evidence="5">
    <location>
        <begin position="254"/>
        <end position="273"/>
    </location>
</feature>
<keyword evidence="2 5" id="KW-0812">Transmembrane</keyword>
<dbReference type="STRING" id="1802583.A2311_02080"/>
<name>A0A1F4TVQ7_UNCSA</name>
<dbReference type="Proteomes" id="UP000178951">
    <property type="component" value="Unassembled WGS sequence"/>
</dbReference>
<evidence type="ECO:0000256" key="2">
    <source>
        <dbReference type="ARBA" id="ARBA00022692"/>
    </source>
</evidence>
<feature type="transmembrane region" description="Helical" evidence="5">
    <location>
        <begin position="102"/>
        <end position="127"/>
    </location>
</feature>
<evidence type="ECO:0000256" key="1">
    <source>
        <dbReference type="ARBA" id="ARBA00004141"/>
    </source>
</evidence>
<feature type="transmembrane region" description="Helical" evidence="5">
    <location>
        <begin position="174"/>
        <end position="192"/>
    </location>
</feature>
<dbReference type="InterPro" id="IPR018086">
    <property type="entry name" value="NADH_UbQ_OxRdtase_su1_CS"/>
</dbReference>
<keyword evidence="3 5" id="KW-1133">Transmembrane helix</keyword>
<dbReference type="Pfam" id="PF00146">
    <property type="entry name" value="NADHdh"/>
    <property type="match status" value="1"/>
</dbReference>
<dbReference type="InterPro" id="IPR001694">
    <property type="entry name" value="NADH_UbQ_OxRdtase_su1/FPO"/>
</dbReference>
<feature type="transmembrane region" description="Helical" evidence="5">
    <location>
        <begin position="139"/>
        <end position="162"/>
    </location>
</feature>
<organism evidence="6 7">
    <name type="scientific">candidate division WOR-1 bacterium RIFOXYB2_FULL_48_7</name>
    <dbReference type="NCBI Taxonomy" id="1802583"/>
    <lineage>
        <taxon>Bacteria</taxon>
        <taxon>Bacillati</taxon>
        <taxon>Saganbacteria</taxon>
    </lineage>
</organism>
<sequence length="313" mass="35303">MLLDLFYILVFPGFLFLSAFALWAEYFDRLVYARLQNRVGPPWFQPTADFIKLVAKADLVPTAANPTFFRLAPIIALTAVCTAFIYIPLWSTSSLFSFNGDIIVILYLLTIPTLCFFIGGWYSTSLYCRIGAVRTVTQLFAYEIPLFMGLLAPALLANSWSITEIMQFYIDHPWFWAFNLIGLIVSLIALHGKLEKAPFDIPEAETEIVAGGFTEYSGRLLAFLRMTLDIEMIVGASLLAAIFLPFGLQSGPVVGFLVYLVKVLLIVFLFSIARTIFARMRIDQMIAFCWQYVVPLAMVQLLINLILKGIIIR</sequence>
<feature type="transmembrane region" description="Helical" evidence="5">
    <location>
        <begin position="6"/>
        <end position="24"/>
    </location>
</feature>
<gene>
    <name evidence="6" type="ORF">A2311_02080</name>
</gene>
<dbReference type="PANTHER" id="PTHR43359">
    <property type="entry name" value="FORMATE HYDROGENLYASE SUBUNIT 4"/>
    <property type="match status" value="1"/>
</dbReference>
<dbReference type="PANTHER" id="PTHR43359:SF1">
    <property type="entry name" value="FORMATE HYDROGENLYASE SUBUNIT 4-RELATED"/>
    <property type="match status" value="1"/>
</dbReference>